<keyword evidence="2" id="KW-1185">Reference proteome</keyword>
<reference evidence="1" key="1">
    <citation type="submission" date="2021-06" db="EMBL/GenBank/DDBJ databases">
        <authorList>
            <person name="Kallberg Y."/>
            <person name="Tangrot J."/>
            <person name="Rosling A."/>
        </authorList>
    </citation>
    <scope>NUCLEOTIDE SEQUENCE</scope>
    <source>
        <strain evidence="1">UK204</strain>
    </source>
</reference>
<sequence length="72" mass="8159">MSSSVISNENDNNFSDVSSISLATEEDSNIITQCINAWKEIQHKTQEEIESKIKEYLETPIPIQGFLQINQS</sequence>
<comment type="caution">
    <text evidence="1">The sequence shown here is derived from an EMBL/GenBank/DDBJ whole genome shotgun (WGS) entry which is preliminary data.</text>
</comment>
<dbReference type="OrthoDB" id="2413945at2759"/>
<dbReference type="Proteomes" id="UP000789570">
    <property type="component" value="Unassembled WGS sequence"/>
</dbReference>
<organism evidence="1 2">
    <name type="scientific">Funneliformis caledonium</name>
    <dbReference type="NCBI Taxonomy" id="1117310"/>
    <lineage>
        <taxon>Eukaryota</taxon>
        <taxon>Fungi</taxon>
        <taxon>Fungi incertae sedis</taxon>
        <taxon>Mucoromycota</taxon>
        <taxon>Glomeromycotina</taxon>
        <taxon>Glomeromycetes</taxon>
        <taxon>Glomerales</taxon>
        <taxon>Glomeraceae</taxon>
        <taxon>Funneliformis</taxon>
    </lineage>
</organism>
<dbReference type="EMBL" id="CAJVPQ010000025">
    <property type="protein sequence ID" value="CAG8438097.1"/>
    <property type="molecule type" value="Genomic_DNA"/>
</dbReference>
<proteinExistence type="predicted"/>
<evidence type="ECO:0000313" key="1">
    <source>
        <dbReference type="EMBL" id="CAG8438097.1"/>
    </source>
</evidence>
<dbReference type="AlphaFoldDB" id="A0A9N8V4W5"/>
<gene>
    <name evidence="1" type="ORF">FCALED_LOCUS294</name>
</gene>
<protein>
    <submittedName>
        <fullName evidence="1">12039_t:CDS:1</fullName>
    </submittedName>
</protein>
<accession>A0A9N8V4W5</accession>
<name>A0A9N8V4W5_9GLOM</name>
<evidence type="ECO:0000313" key="2">
    <source>
        <dbReference type="Proteomes" id="UP000789570"/>
    </source>
</evidence>